<name>A0A0E9REX2_ANGAN</name>
<dbReference type="EMBL" id="GBXM01080933">
    <property type="protein sequence ID" value="JAH27644.1"/>
    <property type="molecule type" value="Transcribed_RNA"/>
</dbReference>
<protein>
    <submittedName>
        <fullName evidence="1">Uncharacterized protein</fullName>
    </submittedName>
</protein>
<reference evidence="1" key="1">
    <citation type="submission" date="2014-11" db="EMBL/GenBank/DDBJ databases">
        <authorList>
            <person name="Amaro Gonzalez C."/>
        </authorList>
    </citation>
    <scope>NUCLEOTIDE SEQUENCE</scope>
</reference>
<proteinExistence type="predicted"/>
<organism evidence="1">
    <name type="scientific">Anguilla anguilla</name>
    <name type="common">European freshwater eel</name>
    <name type="synonym">Muraena anguilla</name>
    <dbReference type="NCBI Taxonomy" id="7936"/>
    <lineage>
        <taxon>Eukaryota</taxon>
        <taxon>Metazoa</taxon>
        <taxon>Chordata</taxon>
        <taxon>Craniata</taxon>
        <taxon>Vertebrata</taxon>
        <taxon>Euteleostomi</taxon>
        <taxon>Actinopterygii</taxon>
        <taxon>Neopterygii</taxon>
        <taxon>Teleostei</taxon>
        <taxon>Anguilliformes</taxon>
        <taxon>Anguillidae</taxon>
        <taxon>Anguilla</taxon>
    </lineage>
</organism>
<evidence type="ECO:0000313" key="1">
    <source>
        <dbReference type="EMBL" id="JAH27644.1"/>
    </source>
</evidence>
<sequence>MRSRVMKCGSYHFISFCYMSSLCSSSSSSSSSFTAPPEVHLFLKKFHQP</sequence>
<dbReference type="AlphaFoldDB" id="A0A0E9REX2"/>
<accession>A0A0E9REX2</accession>
<reference evidence="1" key="2">
    <citation type="journal article" date="2015" name="Fish Shellfish Immunol.">
        <title>Early steps in the European eel (Anguilla anguilla)-Vibrio vulnificus interaction in the gills: Role of the RtxA13 toxin.</title>
        <authorList>
            <person name="Callol A."/>
            <person name="Pajuelo D."/>
            <person name="Ebbesson L."/>
            <person name="Teles M."/>
            <person name="MacKenzie S."/>
            <person name="Amaro C."/>
        </authorList>
    </citation>
    <scope>NUCLEOTIDE SEQUENCE</scope>
</reference>